<organism evidence="3 4">
    <name type="scientific">Modicella reniformis</name>
    <dbReference type="NCBI Taxonomy" id="1440133"/>
    <lineage>
        <taxon>Eukaryota</taxon>
        <taxon>Fungi</taxon>
        <taxon>Fungi incertae sedis</taxon>
        <taxon>Mucoromycota</taxon>
        <taxon>Mortierellomycotina</taxon>
        <taxon>Mortierellomycetes</taxon>
        <taxon>Mortierellales</taxon>
        <taxon>Mortierellaceae</taxon>
        <taxon>Modicella</taxon>
    </lineage>
</organism>
<sequence>MTIDHSTNQLSQAFRVRSPPGSTSSETISIPTHQDSRTGRQVVRWKDILQYFESAKGVMNGEDAILFLTDEDLEDLVPLRIAHHPGVILDVVIGNSEQGESGRDVLNMTTAGAAIDVDKACIQFPEGCTTTDISLLTRDVAMLDTSGDQSIVMYSRDMSKEARLSLLSYNQLYSSCFQAIMSGQATQAADIKQSMDQHFDRLQVEMDKNKALQEQLVQMQQQMEIKQQQMQLLQEHTRGQLLEKQQQMQELQQKMNEKQDHILQMQQRTLDRLAVIQTRIQALAIQTYELHEYPIPRLFIVLPKTMRLRDKLAKPFAEQFRLYFLCECGAHTMSEDSKILHEIHLAKHEGYDLDKPTEFFEKYGSYVLTLMYMIKYGIVAAGLIVPPLANTKILDGLDMAKESLKCLEKDIGPLVDDTIRFLQDIKTNTTIDSELATEHTESDKLEVLEGADLRQLESYLKVKDEGRVLGNLYRIVTPEGHVKWVCFDHYRSNYRKSAIQQLRDVVEANHGKFIEETGRIEIKIVSSTLAKQFYDAMVKARGIQELEVTLGWDAIMDDLRAFADSITKANVIRLTMDGSYFKGPALDVVNRNRRFDPLLQVASNGRIQSFRLRSFDKFFSRVNDDSLATAPKLRVLSIEPEIPFTEKTAKSYFSGFLERCPSLKTLELKLHHQYSISKATAFILNKLHQLESLVIDCGRLSVTASVLKGKVEDMTMTIVRLCDLNSDDLKLVEQGPTQLAIEYTPQTVDEDRLVMILHQNSGLSRLQIGCLEERSLTIINLVISTRATILKEQGFSCLRTFELMDEKLTPFRTGPFNDKTHIQSRLSFTKDSADFDMRTWIRLQDATSITNEHVVWDFIHQYGWSVVCLMAPWTFNNDLIAVLDDVTKKRGSQLEGQVAAAGLLLKRYEKTLYYLGLYGNSIEHWLPKVALSSTIGRNFPKLETFGLVADFKSGVPPACVPWIAMMVSAPTLGRELDSPSQLSSQGSDTQQQPHDKTGALGPWMSLKHIALQRVLFQPEDWRTVIEAMDFSMLEHLDFKGTNFSQEQLKTLIDRIPGNISDIPLKILDIADTDLARSTNPRILLRELQRKAPFIKIKGFLA</sequence>
<feature type="compositionally biased region" description="Polar residues" evidence="2">
    <location>
        <begin position="1"/>
        <end position="12"/>
    </location>
</feature>
<dbReference type="Proteomes" id="UP000749646">
    <property type="component" value="Unassembled WGS sequence"/>
</dbReference>
<protein>
    <submittedName>
        <fullName evidence="3">Uncharacterized protein</fullName>
    </submittedName>
</protein>
<dbReference type="AlphaFoldDB" id="A0A9P6IKQ4"/>
<evidence type="ECO:0000313" key="3">
    <source>
        <dbReference type="EMBL" id="KAF9931652.1"/>
    </source>
</evidence>
<feature type="compositionally biased region" description="Polar residues" evidence="2">
    <location>
        <begin position="20"/>
        <end position="33"/>
    </location>
</feature>
<comment type="caution">
    <text evidence="3">The sequence shown here is derived from an EMBL/GenBank/DDBJ whole genome shotgun (WGS) entry which is preliminary data.</text>
</comment>
<feature type="coiled-coil region" evidence="1">
    <location>
        <begin position="202"/>
        <end position="268"/>
    </location>
</feature>
<evidence type="ECO:0000313" key="4">
    <source>
        <dbReference type="Proteomes" id="UP000749646"/>
    </source>
</evidence>
<gene>
    <name evidence="3" type="ORF">BGZ65_004788</name>
</gene>
<feature type="compositionally biased region" description="Polar residues" evidence="2">
    <location>
        <begin position="978"/>
        <end position="992"/>
    </location>
</feature>
<feature type="region of interest" description="Disordered" evidence="2">
    <location>
        <begin position="974"/>
        <end position="997"/>
    </location>
</feature>
<name>A0A9P6IKQ4_9FUNG</name>
<feature type="region of interest" description="Disordered" evidence="2">
    <location>
        <begin position="1"/>
        <end position="36"/>
    </location>
</feature>
<keyword evidence="4" id="KW-1185">Reference proteome</keyword>
<dbReference type="OrthoDB" id="2371100at2759"/>
<evidence type="ECO:0000256" key="1">
    <source>
        <dbReference type="SAM" id="Coils"/>
    </source>
</evidence>
<reference evidence="3" key="1">
    <citation type="journal article" date="2020" name="Fungal Divers.">
        <title>Resolving the Mortierellaceae phylogeny through synthesis of multi-gene phylogenetics and phylogenomics.</title>
        <authorList>
            <person name="Vandepol N."/>
            <person name="Liber J."/>
            <person name="Desiro A."/>
            <person name="Na H."/>
            <person name="Kennedy M."/>
            <person name="Barry K."/>
            <person name="Grigoriev I.V."/>
            <person name="Miller A.N."/>
            <person name="O'Donnell K."/>
            <person name="Stajich J.E."/>
            <person name="Bonito G."/>
        </authorList>
    </citation>
    <scope>NUCLEOTIDE SEQUENCE</scope>
    <source>
        <strain evidence="3">MES-2147</strain>
    </source>
</reference>
<accession>A0A9P6IKQ4</accession>
<keyword evidence="1" id="KW-0175">Coiled coil</keyword>
<proteinExistence type="predicted"/>
<dbReference type="EMBL" id="JAAAHW010010042">
    <property type="protein sequence ID" value="KAF9931652.1"/>
    <property type="molecule type" value="Genomic_DNA"/>
</dbReference>
<evidence type="ECO:0000256" key="2">
    <source>
        <dbReference type="SAM" id="MobiDB-lite"/>
    </source>
</evidence>
<dbReference type="SUPFAM" id="SSF52047">
    <property type="entry name" value="RNI-like"/>
    <property type="match status" value="1"/>
</dbReference>